<gene>
    <name evidence="1" type="ORF">P7680_22850</name>
</gene>
<name>A0ABT6GIF6_9PROT</name>
<evidence type="ECO:0000313" key="1">
    <source>
        <dbReference type="EMBL" id="MDG4721853.1"/>
    </source>
</evidence>
<keyword evidence="2" id="KW-1185">Reference proteome</keyword>
<dbReference type="Proteomes" id="UP001529180">
    <property type="component" value="Unassembled WGS sequence"/>
</dbReference>
<protein>
    <submittedName>
        <fullName evidence="1">Uncharacterized protein</fullName>
    </submittedName>
</protein>
<reference evidence="1 2" key="1">
    <citation type="submission" date="2023-03" db="EMBL/GenBank/DDBJ databases">
        <title>Strain FZY0004 represents a novel species in the genus Thalassospira isolated from seawater.</title>
        <authorList>
            <person name="Fu Z.-Y."/>
        </authorList>
    </citation>
    <scope>NUCLEOTIDE SEQUENCE [LARGE SCALE GENOMIC DNA]</scope>
    <source>
        <strain evidence="1 2">FZY0004</strain>
    </source>
</reference>
<organism evidence="1 2">
    <name type="scientific">Thalassospira aquimaris</name>
    <dbReference type="NCBI Taxonomy" id="3037796"/>
    <lineage>
        <taxon>Bacteria</taxon>
        <taxon>Pseudomonadati</taxon>
        <taxon>Pseudomonadota</taxon>
        <taxon>Alphaproteobacteria</taxon>
        <taxon>Rhodospirillales</taxon>
        <taxon>Thalassospiraceae</taxon>
        <taxon>Thalassospira</taxon>
    </lineage>
</organism>
<sequence length="93" mass="10178">MGFAFATCERHRALGFLKKMYPSAEVTDTDESAGPLLDQVEKDVIRVGDPDFHGGAIFPSKGSSEEISDAMGEARKFHDRTMDSIIKAKEAQS</sequence>
<dbReference type="EMBL" id="JARSBO010000028">
    <property type="protein sequence ID" value="MDG4721853.1"/>
    <property type="molecule type" value="Genomic_DNA"/>
</dbReference>
<evidence type="ECO:0000313" key="2">
    <source>
        <dbReference type="Proteomes" id="UP001529180"/>
    </source>
</evidence>
<comment type="caution">
    <text evidence="1">The sequence shown here is derived from an EMBL/GenBank/DDBJ whole genome shotgun (WGS) entry which is preliminary data.</text>
</comment>
<proteinExistence type="predicted"/>
<accession>A0ABT6GIF6</accession>
<dbReference type="RefSeq" id="WP_278007100.1">
    <property type="nucleotide sequence ID" value="NZ_JARSBO010000028.1"/>
</dbReference>